<gene>
    <name evidence="1" type="ORF">PGLA2088_LOCUS16558</name>
</gene>
<accession>A0A813J9G3</accession>
<sequence length="237" mass="25845">VCQLLRRRKPVEGDGAVAGLGRSRRHRFVLPGKEGLPDLLLDLLVASPPADVTRKMKEGPDLVFYVFDPEPMLFGAAALFAYGQAAYFKSLEPSAGAEAAFRRLHVVGVGHAAESFGLSESGFDSQALRNLRRRDFPPFDHPAVSPGRGRNAHARRFAEGLTDEVVPFVEQHLLGLSRDRTVRRCLLGASYSAVMALQVLLLRPTVFRHFVLGSPSVCFDPKILEDVAISNFAPAAA</sequence>
<name>A0A813J9G3_POLGL</name>
<comment type="caution">
    <text evidence="1">The sequence shown here is derived from an EMBL/GenBank/DDBJ whole genome shotgun (WGS) entry which is preliminary data.</text>
</comment>
<organism evidence="1 2">
    <name type="scientific">Polarella glacialis</name>
    <name type="common">Dinoflagellate</name>
    <dbReference type="NCBI Taxonomy" id="89957"/>
    <lineage>
        <taxon>Eukaryota</taxon>
        <taxon>Sar</taxon>
        <taxon>Alveolata</taxon>
        <taxon>Dinophyceae</taxon>
        <taxon>Suessiales</taxon>
        <taxon>Suessiaceae</taxon>
        <taxon>Polarella</taxon>
    </lineage>
</organism>
<evidence type="ECO:0008006" key="3">
    <source>
        <dbReference type="Google" id="ProtNLM"/>
    </source>
</evidence>
<protein>
    <recommendedName>
        <fullName evidence="3">Esterase</fullName>
    </recommendedName>
</protein>
<dbReference type="EMBL" id="CAJNNW010021046">
    <property type="protein sequence ID" value="CAE8667410.1"/>
    <property type="molecule type" value="Genomic_DNA"/>
</dbReference>
<reference evidence="1" key="1">
    <citation type="submission" date="2021-02" db="EMBL/GenBank/DDBJ databases">
        <authorList>
            <person name="Dougan E. K."/>
            <person name="Rhodes N."/>
            <person name="Thang M."/>
            <person name="Chan C."/>
        </authorList>
    </citation>
    <scope>NUCLEOTIDE SEQUENCE</scope>
</reference>
<evidence type="ECO:0000313" key="2">
    <source>
        <dbReference type="Proteomes" id="UP000626109"/>
    </source>
</evidence>
<feature type="non-terminal residue" evidence="1">
    <location>
        <position position="237"/>
    </location>
</feature>
<dbReference type="Proteomes" id="UP000626109">
    <property type="component" value="Unassembled WGS sequence"/>
</dbReference>
<proteinExistence type="predicted"/>
<dbReference type="InterPro" id="IPR029058">
    <property type="entry name" value="AB_hydrolase_fold"/>
</dbReference>
<dbReference type="SUPFAM" id="SSF53474">
    <property type="entry name" value="alpha/beta-Hydrolases"/>
    <property type="match status" value="1"/>
</dbReference>
<dbReference type="Gene3D" id="3.40.50.1820">
    <property type="entry name" value="alpha/beta hydrolase"/>
    <property type="match status" value="1"/>
</dbReference>
<feature type="non-terminal residue" evidence="1">
    <location>
        <position position="1"/>
    </location>
</feature>
<dbReference type="AlphaFoldDB" id="A0A813J9G3"/>
<evidence type="ECO:0000313" key="1">
    <source>
        <dbReference type="EMBL" id="CAE8667410.1"/>
    </source>
</evidence>